<keyword evidence="2" id="KW-1185">Reference proteome</keyword>
<evidence type="ECO:0000313" key="2">
    <source>
        <dbReference type="Proteomes" id="UP000266975"/>
    </source>
</evidence>
<dbReference type="AlphaFoldDB" id="A0A3M8K5J1"/>
<comment type="caution">
    <text evidence="1">The sequence shown here is derived from an EMBL/GenBank/DDBJ whole genome shotgun (WGS) entry which is preliminary data.</text>
</comment>
<protein>
    <recommendedName>
        <fullName evidence="3">SRPBCC family protein</fullName>
    </recommendedName>
</protein>
<accession>A0A3M8K5J1</accession>
<evidence type="ECO:0000313" key="1">
    <source>
        <dbReference type="EMBL" id="RNE48493.1"/>
    </source>
</evidence>
<dbReference type="EMBL" id="PTJO01000005">
    <property type="protein sequence ID" value="RNE48493.1"/>
    <property type="molecule type" value="Genomic_DNA"/>
</dbReference>
<dbReference type="Gene3D" id="3.30.530.20">
    <property type="match status" value="1"/>
</dbReference>
<dbReference type="InterPro" id="IPR023393">
    <property type="entry name" value="START-like_dom_sf"/>
</dbReference>
<proteinExistence type="predicted"/>
<reference evidence="1 2" key="1">
    <citation type="submission" date="2018-02" db="EMBL/GenBank/DDBJ databases">
        <title>Corynebacterium alimpuense sp. nov., a marine obligate actinomycete isolated from sediments of Valparaiso bay, Chile.</title>
        <authorList>
            <person name="Claverias F."/>
            <person name="Gonzales-Siles L."/>
            <person name="Salva-Serra F."/>
            <person name="Inganaes E."/>
            <person name="Molin K."/>
            <person name="Cumsille A."/>
            <person name="Undabarrena A."/>
            <person name="Couve E."/>
            <person name="Moore E.R.B."/>
            <person name="Gomila M."/>
            <person name="Camara B."/>
        </authorList>
    </citation>
    <scope>NUCLEOTIDE SEQUENCE [LARGE SCALE GENOMIC DNA]</scope>
    <source>
        <strain evidence="1 2">CCUG 69366</strain>
    </source>
</reference>
<dbReference type="Proteomes" id="UP000266975">
    <property type="component" value="Unassembled WGS sequence"/>
</dbReference>
<dbReference type="RefSeq" id="WP_123048425.1">
    <property type="nucleotide sequence ID" value="NZ_PTJO01000005.1"/>
</dbReference>
<gene>
    <name evidence="1" type="ORF">C5L39_08315</name>
</gene>
<dbReference type="SUPFAM" id="SSF55961">
    <property type="entry name" value="Bet v1-like"/>
    <property type="match status" value="1"/>
</dbReference>
<dbReference type="OrthoDB" id="191189at2"/>
<sequence length="139" mass="15285">MSSVIVEVSGPASPDLAWERYFYPAQWSRWAPHISGVTSSTSTLQPGTHGTVTALGIIRAHFEVVSVNAPSLSWSWTVQLGFSKLVLDHYLSSQPHDHADSGTLARIELAGPWLVLVAYRPLMRMAMGRLLRPAIVPEH</sequence>
<name>A0A3M8K5J1_9CORY</name>
<evidence type="ECO:0008006" key="3">
    <source>
        <dbReference type="Google" id="ProtNLM"/>
    </source>
</evidence>
<organism evidence="1 2">
    <name type="scientific">Corynebacterium alimapuense</name>
    <dbReference type="NCBI Taxonomy" id="1576874"/>
    <lineage>
        <taxon>Bacteria</taxon>
        <taxon>Bacillati</taxon>
        <taxon>Actinomycetota</taxon>
        <taxon>Actinomycetes</taxon>
        <taxon>Mycobacteriales</taxon>
        <taxon>Corynebacteriaceae</taxon>
        <taxon>Corynebacterium</taxon>
    </lineage>
</organism>
<dbReference type="CDD" id="cd07812">
    <property type="entry name" value="SRPBCC"/>
    <property type="match status" value="1"/>
</dbReference>
<dbReference type="Pfam" id="PF10604">
    <property type="entry name" value="Polyketide_cyc2"/>
    <property type="match status" value="1"/>
</dbReference>
<dbReference type="InterPro" id="IPR019587">
    <property type="entry name" value="Polyketide_cyclase/dehydratase"/>
</dbReference>